<dbReference type="NCBIfam" id="TIGR00434">
    <property type="entry name" value="cysH"/>
    <property type="match status" value="1"/>
</dbReference>
<dbReference type="GO" id="GO:0051539">
    <property type="term" value="F:4 iron, 4 sulfur cluster binding"/>
    <property type="evidence" value="ECO:0007669"/>
    <property type="project" value="UniProtKB-UniRule"/>
</dbReference>
<dbReference type="AlphaFoldDB" id="A0A8B2NTI3"/>
<feature type="binding site" evidence="4">
    <location>
        <position position="203"/>
    </location>
    <ligand>
        <name>[4Fe-4S] cluster</name>
        <dbReference type="ChEBI" id="CHEBI:49883"/>
    </ligand>
</feature>
<dbReference type="InterPro" id="IPR004511">
    <property type="entry name" value="PAPS/APS_Rdtase"/>
</dbReference>
<comment type="cofactor">
    <cofactor evidence="4">
        <name>[4Fe-4S] cluster</name>
        <dbReference type="ChEBI" id="CHEBI:49883"/>
    </cofactor>
    <text evidence="4">Binds 1 [4Fe-4S] cluster per subunit.</text>
</comment>
<reference evidence="6 7" key="1">
    <citation type="submission" date="2018-05" db="EMBL/GenBank/DDBJ databases">
        <title>Acuticoccus sediminis sp. nov., isolated from deep-sea sediment of Indian Ocean.</title>
        <authorList>
            <person name="Liu X."/>
            <person name="Lai Q."/>
            <person name="Du Y."/>
            <person name="Sun F."/>
            <person name="Zhang X."/>
            <person name="Wang S."/>
            <person name="Shao Z."/>
        </authorList>
    </citation>
    <scope>NUCLEOTIDE SEQUENCE [LARGE SCALE GENOMIC DNA]</scope>
    <source>
        <strain evidence="6 7">PTG4-2</strain>
    </source>
</reference>
<protein>
    <recommendedName>
        <fullName evidence="4">Adenosine 5'-phosphosulfate reductase</fullName>
        <shortName evidence="4">APS reductase</shortName>
        <ecNumber evidence="4">1.8.4.10</ecNumber>
    </recommendedName>
    <alternativeName>
        <fullName evidence="4">5'-adenylylsulfate reductase</fullName>
    </alternativeName>
    <alternativeName>
        <fullName evidence="4">Thioredoxin-dependent 5'-adenylylsulfate reductase</fullName>
    </alternativeName>
</protein>
<dbReference type="GO" id="GO:0043866">
    <property type="term" value="F:adenylyl-sulfate reductase (thioredoxin) activity"/>
    <property type="evidence" value="ECO:0007669"/>
    <property type="project" value="UniProtKB-EC"/>
</dbReference>
<feature type="binding site" evidence="4">
    <location>
        <position position="123"/>
    </location>
    <ligand>
        <name>[4Fe-4S] cluster</name>
        <dbReference type="ChEBI" id="CHEBI:49883"/>
    </ligand>
</feature>
<dbReference type="EMBL" id="QHHQ01000003">
    <property type="protein sequence ID" value="RAI00493.1"/>
    <property type="molecule type" value="Genomic_DNA"/>
</dbReference>
<dbReference type="InterPro" id="IPR014729">
    <property type="entry name" value="Rossmann-like_a/b/a_fold"/>
</dbReference>
<keyword evidence="4" id="KW-0411">Iron-sulfur</keyword>
<keyword evidence="4" id="KW-0408">Iron</keyword>
<dbReference type="OrthoDB" id="9794018at2"/>
<organism evidence="6 7">
    <name type="scientific">Acuticoccus sediminis</name>
    <dbReference type="NCBI Taxonomy" id="2184697"/>
    <lineage>
        <taxon>Bacteria</taxon>
        <taxon>Pseudomonadati</taxon>
        <taxon>Pseudomonadota</taxon>
        <taxon>Alphaproteobacteria</taxon>
        <taxon>Hyphomicrobiales</taxon>
        <taxon>Amorphaceae</taxon>
        <taxon>Acuticoccus</taxon>
    </lineage>
</organism>
<dbReference type="NCBIfam" id="NF002537">
    <property type="entry name" value="PRK02090.1"/>
    <property type="match status" value="1"/>
</dbReference>
<evidence type="ECO:0000313" key="7">
    <source>
        <dbReference type="Proteomes" id="UP000249590"/>
    </source>
</evidence>
<dbReference type="PIRSF" id="PIRSF000857">
    <property type="entry name" value="PAPS_reductase"/>
    <property type="match status" value="1"/>
</dbReference>
<feature type="domain" description="Phosphoadenosine phosphosulphate reductase" evidence="5">
    <location>
        <begin position="41"/>
        <end position="208"/>
    </location>
</feature>
<dbReference type="Proteomes" id="UP000249590">
    <property type="component" value="Unassembled WGS sequence"/>
</dbReference>
<comment type="caution">
    <text evidence="6">The sequence shown here is derived from an EMBL/GenBank/DDBJ whole genome shotgun (WGS) entry which is preliminary data.</text>
</comment>
<comment type="catalytic activity">
    <reaction evidence="4">
        <text>[thioredoxin]-disulfide + sulfite + AMP + 2 H(+) = adenosine 5'-phosphosulfate + [thioredoxin]-dithiol</text>
        <dbReference type="Rhea" id="RHEA:21976"/>
        <dbReference type="Rhea" id="RHEA-COMP:10698"/>
        <dbReference type="Rhea" id="RHEA-COMP:10700"/>
        <dbReference type="ChEBI" id="CHEBI:15378"/>
        <dbReference type="ChEBI" id="CHEBI:17359"/>
        <dbReference type="ChEBI" id="CHEBI:29950"/>
        <dbReference type="ChEBI" id="CHEBI:50058"/>
        <dbReference type="ChEBI" id="CHEBI:58243"/>
        <dbReference type="ChEBI" id="CHEBI:456215"/>
        <dbReference type="EC" id="1.8.4.10"/>
    </reaction>
</comment>
<dbReference type="HAMAP" id="MF_00063">
    <property type="entry name" value="CysH"/>
    <property type="match status" value="1"/>
</dbReference>
<keyword evidence="7" id="KW-1185">Reference proteome</keyword>
<dbReference type="GO" id="GO:0004604">
    <property type="term" value="F:phosphoadenylyl-sulfate reductase (thioredoxin) activity"/>
    <property type="evidence" value="ECO:0007669"/>
    <property type="project" value="UniProtKB-UniRule"/>
</dbReference>
<dbReference type="PANTHER" id="PTHR46509">
    <property type="entry name" value="PHOSPHOADENOSINE PHOSPHOSULFATE REDUCTASE"/>
    <property type="match status" value="1"/>
</dbReference>
<dbReference type="GO" id="GO:0019379">
    <property type="term" value="P:sulfate assimilation, phosphoadenylyl sulfate reduction by phosphoadenylyl-sulfate reductase (thioredoxin)"/>
    <property type="evidence" value="ECO:0007669"/>
    <property type="project" value="UniProtKB-UniRule"/>
</dbReference>
<comment type="function">
    <text evidence="4">Catalyzes the formation of sulfite from adenosine 5'-phosphosulfate (APS) using thioredoxin as an electron donor.</text>
</comment>
<gene>
    <name evidence="4" type="primary">cysH</name>
    <name evidence="6" type="ORF">DLJ53_14595</name>
</gene>
<proteinExistence type="inferred from homology"/>
<evidence type="ECO:0000256" key="1">
    <source>
        <dbReference type="ARBA" id="ARBA00009732"/>
    </source>
</evidence>
<dbReference type="SUPFAM" id="SSF52402">
    <property type="entry name" value="Adenine nucleotide alpha hydrolases-like"/>
    <property type="match status" value="1"/>
</dbReference>
<evidence type="ECO:0000256" key="3">
    <source>
        <dbReference type="ARBA" id="ARBA00024327"/>
    </source>
</evidence>
<evidence type="ECO:0000256" key="4">
    <source>
        <dbReference type="HAMAP-Rule" id="MF_00063"/>
    </source>
</evidence>
<sequence>MLDIPLRSVEARAADLDARYGELPPAELIATMAYHFFPDRMALVSSFGADSVTLLSIVAEVKPDLPVLFLQTGKHFDETLRYRDELTRRLGLTNVIDLYPEPLALARDDPDGTLHRSDPDACCAIRKVHPLARALKPYDAWITGRRRHQTFSRRGLPVIEADGTHIKLNPIASWTQEDVDAYIEDRDLPRHPLVAEGYPSIGCAPCTKRPAMGDDARAGRWDGSGKTECGIHWMR</sequence>
<evidence type="ECO:0000313" key="6">
    <source>
        <dbReference type="EMBL" id="RAI00493.1"/>
    </source>
</evidence>
<dbReference type="PANTHER" id="PTHR46509:SF1">
    <property type="entry name" value="PHOSPHOADENOSINE PHOSPHOSULFATE REDUCTASE"/>
    <property type="match status" value="1"/>
</dbReference>
<accession>A0A8B2NTI3</accession>
<comment type="subcellular location">
    <subcellularLocation>
        <location evidence="4">Cytoplasm</location>
    </subcellularLocation>
</comment>
<dbReference type="CDD" id="cd23945">
    <property type="entry name" value="PAPS_reductase"/>
    <property type="match status" value="1"/>
</dbReference>
<dbReference type="GO" id="GO:0046872">
    <property type="term" value="F:metal ion binding"/>
    <property type="evidence" value="ECO:0007669"/>
    <property type="project" value="UniProtKB-KW"/>
</dbReference>
<comment type="similarity">
    <text evidence="1 4">Belongs to the PAPS reductase family. CysH subfamily.</text>
</comment>
<dbReference type="GO" id="GO:0070814">
    <property type="term" value="P:hydrogen sulfide biosynthetic process"/>
    <property type="evidence" value="ECO:0007669"/>
    <property type="project" value="UniProtKB-UniRule"/>
</dbReference>
<comment type="pathway">
    <text evidence="3 4">Sulfur metabolism; hydrogen sulfide biosynthesis; sulfite from sulfate.</text>
</comment>
<feature type="binding site" evidence="4">
    <location>
        <position position="122"/>
    </location>
    <ligand>
        <name>[4Fe-4S] cluster</name>
        <dbReference type="ChEBI" id="CHEBI:49883"/>
    </ligand>
</feature>
<name>A0A8B2NTI3_9HYPH</name>
<dbReference type="InterPro" id="IPR002500">
    <property type="entry name" value="PAPS_reduct_dom"/>
</dbReference>
<dbReference type="EC" id="1.8.4.10" evidence="4"/>
<dbReference type="RefSeq" id="WP_111346480.1">
    <property type="nucleotide sequence ID" value="NZ_JAIWKD010000008.1"/>
</dbReference>
<keyword evidence="4" id="KW-0963">Cytoplasm</keyword>
<dbReference type="GO" id="GO:0005737">
    <property type="term" value="C:cytoplasm"/>
    <property type="evidence" value="ECO:0007669"/>
    <property type="project" value="UniProtKB-SubCell"/>
</dbReference>
<dbReference type="Pfam" id="PF01507">
    <property type="entry name" value="PAPS_reduct"/>
    <property type="match status" value="1"/>
</dbReference>
<dbReference type="Gene3D" id="3.40.50.620">
    <property type="entry name" value="HUPs"/>
    <property type="match status" value="1"/>
</dbReference>
<feature type="binding site" evidence="4">
    <location>
        <position position="206"/>
    </location>
    <ligand>
        <name>[4Fe-4S] cluster</name>
        <dbReference type="ChEBI" id="CHEBI:49883"/>
    </ligand>
</feature>
<evidence type="ECO:0000259" key="5">
    <source>
        <dbReference type="Pfam" id="PF01507"/>
    </source>
</evidence>
<keyword evidence="4" id="KW-0479">Metal-binding</keyword>
<feature type="active site" description="Nucleophile; cysteine thiosulfonate intermediate" evidence="4">
    <location>
        <position position="229"/>
    </location>
</feature>
<evidence type="ECO:0000256" key="2">
    <source>
        <dbReference type="ARBA" id="ARBA00023002"/>
    </source>
</evidence>
<keyword evidence="2 4" id="KW-0560">Oxidoreductase</keyword>